<evidence type="ECO:0000313" key="3">
    <source>
        <dbReference type="Proteomes" id="UP001189429"/>
    </source>
</evidence>
<keyword evidence="3" id="KW-1185">Reference proteome</keyword>
<feature type="compositionally biased region" description="Pro residues" evidence="1">
    <location>
        <begin position="1"/>
        <end position="13"/>
    </location>
</feature>
<feature type="non-terminal residue" evidence="2">
    <location>
        <position position="176"/>
    </location>
</feature>
<proteinExistence type="predicted"/>
<reference evidence="2" key="1">
    <citation type="submission" date="2023-10" db="EMBL/GenBank/DDBJ databases">
        <authorList>
            <person name="Chen Y."/>
            <person name="Shah S."/>
            <person name="Dougan E. K."/>
            <person name="Thang M."/>
            <person name="Chan C."/>
        </authorList>
    </citation>
    <scope>NUCLEOTIDE SEQUENCE [LARGE SCALE GENOMIC DNA]</scope>
</reference>
<gene>
    <name evidence="2" type="ORF">PCOR1329_LOCUS55508</name>
</gene>
<feature type="non-terminal residue" evidence="2">
    <location>
        <position position="1"/>
    </location>
</feature>
<feature type="region of interest" description="Disordered" evidence="1">
    <location>
        <begin position="147"/>
        <end position="176"/>
    </location>
</feature>
<feature type="region of interest" description="Disordered" evidence="1">
    <location>
        <begin position="1"/>
        <end position="32"/>
    </location>
</feature>
<evidence type="ECO:0000313" key="2">
    <source>
        <dbReference type="EMBL" id="CAK0869012.1"/>
    </source>
</evidence>
<accession>A0ABN9V8H8</accession>
<feature type="compositionally biased region" description="Low complexity" evidence="1">
    <location>
        <begin position="14"/>
        <end position="25"/>
    </location>
</feature>
<dbReference type="EMBL" id="CAUYUJ010016809">
    <property type="protein sequence ID" value="CAK0869012.1"/>
    <property type="molecule type" value="Genomic_DNA"/>
</dbReference>
<name>A0ABN9V8H8_9DINO</name>
<sequence>PSPALLSPPPPLSSPSRPSAISPPLVSAGPAEDARVPSGFFNALAAGGGGGQTLAKPKDGTPDTVIGWSGLHLADGELGIDTVKLQNVRVQATANASEGKVWKLGGRVRDLGIKLPPSFQPNWEANWPGSNAKLTPSGDLVIAKTSDFGDEGMTLKQTPPKAEGLVEEPMSSRPRK</sequence>
<evidence type="ECO:0000256" key="1">
    <source>
        <dbReference type="SAM" id="MobiDB-lite"/>
    </source>
</evidence>
<organism evidence="2 3">
    <name type="scientific">Prorocentrum cordatum</name>
    <dbReference type="NCBI Taxonomy" id="2364126"/>
    <lineage>
        <taxon>Eukaryota</taxon>
        <taxon>Sar</taxon>
        <taxon>Alveolata</taxon>
        <taxon>Dinophyceae</taxon>
        <taxon>Prorocentrales</taxon>
        <taxon>Prorocentraceae</taxon>
        <taxon>Prorocentrum</taxon>
    </lineage>
</organism>
<protein>
    <submittedName>
        <fullName evidence="2">Uncharacterized protein</fullName>
    </submittedName>
</protein>
<comment type="caution">
    <text evidence="2">The sequence shown here is derived from an EMBL/GenBank/DDBJ whole genome shotgun (WGS) entry which is preliminary data.</text>
</comment>
<dbReference type="Proteomes" id="UP001189429">
    <property type="component" value="Unassembled WGS sequence"/>
</dbReference>